<organism evidence="2">
    <name type="scientific">bioreactor metagenome</name>
    <dbReference type="NCBI Taxonomy" id="1076179"/>
    <lineage>
        <taxon>unclassified sequences</taxon>
        <taxon>metagenomes</taxon>
        <taxon>ecological metagenomes</taxon>
    </lineage>
</organism>
<dbReference type="PANTHER" id="PTHR43633">
    <property type="entry name" value="ALCOHOL DEHYDROGENASE YQHD"/>
    <property type="match status" value="1"/>
</dbReference>
<dbReference type="GO" id="GO:0008106">
    <property type="term" value="F:alcohol dehydrogenase (NADP+) activity"/>
    <property type="evidence" value="ECO:0007669"/>
    <property type="project" value="TreeGrafter"/>
</dbReference>
<dbReference type="Pfam" id="PF25137">
    <property type="entry name" value="ADH_Fe_C"/>
    <property type="match status" value="1"/>
</dbReference>
<dbReference type="InterPro" id="IPR056798">
    <property type="entry name" value="ADH_Fe_C"/>
</dbReference>
<dbReference type="AlphaFoldDB" id="A0A645H5Y9"/>
<evidence type="ECO:0000313" key="2">
    <source>
        <dbReference type="EMBL" id="MPN31684.1"/>
    </source>
</evidence>
<dbReference type="PANTHER" id="PTHR43633:SF1">
    <property type="entry name" value="ALCOHOL DEHYDROGENASE YQHD"/>
    <property type="match status" value="1"/>
</dbReference>
<evidence type="ECO:0000259" key="1">
    <source>
        <dbReference type="Pfam" id="PF25137"/>
    </source>
</evidence>
<dbReference type="EMBL" id="VSSQ01083320">
    <property type="protein sequence ID" value="MPN31684.1"/>
    <property type="molecule type" value="Genomic_DNA"/>
</dbReference>
<dbReference type="GO" id="GO:1990362">
    <property type="term" value="F:butanol dehydrogenase (NAD+) activity"/>
    <property type="evidence" value="ECO:0007669"/>
    <property type="project" value="InterPro"/>
</dbReference>
<reference evidence="2" key="1">
    <citation type="submission" date="2019-08" db="EMBL/GenBank/DDBJ databases">
        <authorList>
            <person name="Kucharzyk K."/>
            <person name="Murdoch R.W."/>
            <person name="Higgins S."/>
            <person name="Loffler F."/>
        </authorList>
    </citation>
    <scope>NUCLEOTIDE SEQUENCE</scope>
</reference>
<dbReference type="GO" id="GO:0005829">
    <property type="term" value="C:cytosol"/>
    <property type="evidence" value="ECO:0007669"/>
    <property type="project" value="TreeGrafter"/>
</dbReference>
<dbReference type="GO" id="GO:1990002">
    <property type="term" value="F:methylglyoxal reductase (NADPH) (acetol producing) activity"/>
    <property type="evidence" value="ECO:0007669"/>
    <property type="project" value="TreeGrafter"/>
</dbReference>
<accession>A0A645H5Y9</accession>
<dbReference type="EC" id="1.1.1.-" evidence="2"/>
<dbReference type="SUPFAM" id="SSF56796">
    <property type="entry name" value="Dehydroquinate synthase-like"/>
    <property type="match status" value="1"/>
</dbReference>
<gene>
    <name evidence="2" type="primary">yqhD_17</name>
    <name evidence="2" type="ORF">SDC9_179158</name>
</gene>
<keyword evidence="2" id="KW-0560">Oxidoreductase</keyword>
<dbReference type="InterPro" id="IPR044731">
    <property type="entry name" value="BDH-like"/>
</dbReference>
<proteinExistence type="predicted"/>
<sequence length="106" mass="11813">MDHAQTLACVLLGVFKHQKIKKEAKLSQYGQRIWGITPGPGAVDKAIDQTEAFFRSLGMKTRLKEYGVGTENFEKIASRIQSRGMKLGEHANIGKNEIIEILNLSL</sequence>
<name>A0A645H5Y9_9ZZZZ</name>
<protein>
    <submittedName>
        <fullName evidence="2">Alcohol dehydrogenase YqhD</fullName>
        <ecNumber evidence="2">1.1.1.-</ecNumber>
    </submittedName>
</protein>
<feature type="domain" description="Fe-containing alcohol dehydrogenase-like C-terminal" evidence="1">
    <location>
        <begin position="2"/>
        <end position="103"/>
    </location>
</feature>
<comment type="caution">
    <text evidence="2">The sequence shown here is derived from an EMBL/GenBank/DDBJ whole genome shotgun (WGS) entry which is preliminary data.</text>
</comment>
<dbReference type="Gene3D" id="1.20.1090.10">
    <property type="entry name" value="Dehydroquinate synthase-like - alpha domain"/>
    <property type="match status" value="1"/>
</dbReference>